<evidence type="ECO:0000256" key="2">
    <source>
        <dbReference type="ARBA" id="ARBA00004496"/>
    </source>
</evidence>
<evidence type="ECO:0000256" key="7">
    <source>
        <dbReference type="ARBA" id="ARBA00022694"/>
    </source>
</evidence>
<dbReference type="PANTHER" id="PTHR12896">
    <property type="entry name" value="PAX6 NEIGHBOR PROTEIN PAXNEB"/>
    <property type="match status" value="1"/>
</dbReference>
<dbReference type="AlphaFoldDB" id="A0ABD2NKK5"/>
<evidence type="ECO:0000313" key="9">
    <source>
        <dbReference type="EMBL" id="KAL3279232.1"/>
    </source>
</evidence>
<accession>A0ABD2NKK5</accession>
<dbReference type="Gene3D" id="3.40.50.300">
    <property type="entry name" value="P-loop containing nucleotide triphosphate hydrolases"/>
    <property type="match status" value="1"/>
</dbReference>
<dbReference type="EMBL" id="JABFTP020000124">
    <property type="protein sequence ID" value="KAL3279232.1"/>
    <property type="molecule type" value="Genomic_DNA"/>
</dbReference>
<dbReference type="InterPro" id="IPR027417">
    <property type="entry name" value="P-loop_NTPase"/>
</dbReference>
<keyword evidence="10" id="KW-1185">Reference proteome</keyword>
<evidence type="ECO:0000256" key="1">
    <source>
        <dbReference type="ARBA" id="ARBA00004123"/>
    </source>
</evidence>
<dbReference type="Proteomes" id="UP001516400">
    <property type="component" value="Unassembled WGS sequence"/>
</dbReference>
<keyword evidence="6" id="KW-0963">Cytoplasm</keyword>
<comment type="pathway">
    <text evidence="3">tRNA modification; 5-methoxycarbonylmethyl-2-thiouridine-tRNA biosynthesis.</text>
</comment>
<evidence type="ECO:0000256" key="5">
    <source>
        <dbReference type="ARBA" id="ARBA00020265"/>
    </source>
</evidence>
<comment type="subcellular location">
    <subcellularLocation>
        <location evidence="2">Cytoplasm</location>
    </subcellularLocation>
    <subcellularLocation>
        <location evidence="1">Nucleus</location>
    </subcellularLocation>
</comment>
<sequence>MYGTYAKTMLKYFIAEGVVCKHSIFLASQDSSPHEVIREIPAVIHFDPDSSFDFAEPKVSDSKMKIAFRYENLPTHDNEDKHINLGHFYDLTKPMPLADIENTDIYYWNGCRVENGVSAFSNPAYNDLLRQIKTKIKEDRFFLKDNPSKKSILRIAVHSLGSPLWLPMKNSLHSVDSSKDLDMFIFCMRALVRSALAVAVITIPSHLYHENALERCIHSSDISIRLQSFAGTELETNKALSEYHGFFQLIKLAPINSFASKHPGSIEYVFKLRRKKFVIDKLHLPPDFEDDSDRKKKKLSLLDVMGQVGSY</sequence>
<keyword evidence="8" id="KW-0539">Nucleus</keyword>
<evidence type="ECO:0000313" key="10">
    <source>
        <dbReference type="Proteomes" id="UP001516400"/>
    </source>
</evidence>
<reference evidence="9 10" key="1">
    <citation type="journal article" date="2021" name="BMC Biol.">
        <title>Horizontally acquired antibacterial genes associated with adaptive radiation of ladybird beetles.</title>
        <authorList>
            <person name="Li H.S."/>
            <person name="Tang X.F."/>
            <person name="Huang Y.H."/>
            <person name="Xu Z.Y."/>
            <person name="Chen M.L."/>
            <person name="Du X.Y."/>
            <person name="Qiu B.Y."/>
            <person name="Chen P.T."/>
            <person name="Zhang W."/>
            <person name="Slipinski A."/>
            <person name="Escalona H.E."/>
            <person name="Waterhouse R.M."/>
            <person name="Zwick A."/>
            <person name="Pang H."/>
        </authorList>
    </citation>
    <scope>NUCLEOTIDE SEQUENCE [LARGE SCALE GENOMIC DNA]</scope>
    <source>
        <strain evidence="9">SYSU2018</strain>
    </source>
</reference>
<dbReference type="GO" id="GO:0005737">
    <property type="term" value="C:cytoplasm"/>
    <property type="evidence" value="ECO:0007669"/>
    <property type="project" value="UniProtKB-SubCell"/>
</dbReference>
<dbReference type="GO" id="GO:0005634">
    <property type="term" value="C:nucleus"/>
    <property type="evidence" value="ECO:0007669"/>
    <property type="project" value="UniProtKB-SubCell"/>
</dbReference>
<proteinExistence type="inferred from homology"/>
<keyword evidence="7" id="KW-0819">tRNA processing</keyword>
<dbReference type="PANTHER" id="PTHR12896:SF1">
    <property type="entry name" value="ELONGATOR COMPLEX PROTEIN 4"/>
    <property type="match status" value="1"/>
</dbReference>
<evidence type="ECO:0000256" key="3">
    <source>
        <dbReference type="ARBA" id="ARBA00005043"/>
    </source>
</evidence>
<comment type="similarity">
    <text evidence="4">Belongs to the ELP4 family.</text>
</comment>
<gene>
    <name evidence="9" type="ORF">HHI36_016745</name>
</gene>
<evidence type="ECO:0000256" key="4">
    <source>
        <dbReference type="ARBA" id="ARBA00007573"/>
    </source>
</evidence>
<evidence type="ECO:0000256" key="6">
    <source>
        <dbReference type="ARBA" id="ARBA00022490"/>
    </source>
</evidence>
<name>A0ABD2NKK5_9CUCU</name>
<organism evidence="9 10">
    <name type="scientific">Cryptolaemus montrouzieri</name>
    <dbReference type="NCBI Taxonomy" id="559131"/>
    <lineage>
        <taxon>Eukaryota</taxon>
        <taxon>Metazoa</taxon>
        <taxon>Ecdysozoa</taxon>
        <taxon>Arthropoda</taxon>
        <taxon>Hexapoda</taxon>
        <taxon>Insecta</taxon>
        <taxon>Pterygota</taxon>
        <taxon>Neoptera</taxon>
        <taxon>Endopterygota</taxon>
        <taxon>Coleoptera</taxon>
        <taxon>Polyphaga</taxon>
        <taxon>Cucujiformia</taxon>
        <taxon>Coccinelloidea</taxon>
        <taxon>Coccinellidae</taxon>
        <taxon>Scymninae</taxon>
        <taxon>Scymnini</taxon>
        <taxon>Cryptolaemus</taxon>
    </lineage>
</organism>
<evidence type="ECO:0000256" key="8">
    <source>
        <dbReference type="ARBA" id="ARBA00023242"/>
    </source>
</evidence>
<dbReference type="CDD" id="cd19494">
    <property type="entry name" value="Elp4"/>
    <property type="match status" value="1"/>
</dbReference>
<dbReference type="GO" id="GO:0008033">
    <property type="term" value="P:tRNA processing"/>
    <property type="evidence" value="ECO:0007669"/>
    <property type="project" value="UniProtKB-KW"/>
</dbReference>
<dbReference type="InterPro" id="IPR008728">
    <property type="entry name" value="Elongator_complex_protein_4"/>
</dbReference>
<protein>
    <recommendedName>
        <fullName evidence="5">Elongator complex protein 4</fullName>
    </recommendedName>
</protein>
<comment type="caution">
    <text evidence="9">The sequence shown here is derived from an EMBL/GenBank/DDBJ whole genome shotgun (WGS) entry which is preliminary data.</text>
</comment>
<dbReference type="Pfam" id="PF05625">
    <property type="entry name" value="PAXNEB"/>
    <property type="match status" value="1"/>
</dbReference>